<feature type="domain" description="Endoplasmic reticulum metallopeptidase 1-like C-terminal" evidence="2">
    <location>
        <begin position="248"/>
        <end position="401"/>
    </location>
</feature>
<dbReference type="EMBL" id="CM007650">
    <property type="protein sequence ID" value="ONM52899.1"/>
    <property type="molecule type" value="Genomic_DNA"/>
</dbReference>
<evidence type="ECO:0000259" key="2">
    <source>
        <dbReference type="Pfam" id="PF22248"/>
    </source>
</evidence>
<name>A0A1D6HXE3_MAIZE</name>
<gene>
    <name evidence="3" type="ORF">ZEAMMB73_Zm00001d019432</name>
</gene>
<dbReference type="ExpressionAtlas" id="A0A1D6HXE3">
    <property type="expression patterns" value="baseline and differential"/>
</dbReference>
<organism evidence="3">
    <name type="scientific">Zea mays</name>
    <name type="common">Maize</name>
    <dbReference type="NCBI Taxonomy" id="4577"/>
    <lineage>
        <taxon>Eukaryota</taxon>
        <taxon>Viridiplantae</taxon>
        <taxon>Streptophyta</taxon>
        <taxon>Embryophyta</taxon>
        <taxon>Tracheophyta</taxon>
        <taxon>Spermatophyta</taxon>
        <taxon>Magnoliopsida</taxon>
        <taxon>Liliopsida</taxon>
        <taxon>Poales</taxon>
        <taxon>Poaceae</taxon>
        <taxon>PACMAD clade</taxon>
        <taxon>Panicoideae</taxon>
        <taxon>Andropogonodae</taxon>
        <taxon>Andropogoneae</taxon>
        <taxon>Tripsacinae</taxon>
        <taxon>Zea</taxon>
    </lineage>
</organism>
<evidence type="ECO:0000313" key="3">
    <source>
        <dbReference type="EMBL" id="ONM52899.1"/>
    </source>
</evidence>
<protein>
    <submittedName>
        <fullName evidence="3">Zn-dependent exopeptidase superfamily protein</fullName>
    </submittedName>
</protein>
<comment type="similarity">
    <text evidence="1">Belongs to the peptidase M28 family.</text>
</comment>
<sequence>MEMPLGHGYGMVLHTFGVILAIFIPALAAALRLLFTKNAMNWFAHPYLAFLMFVPTSLIGLLLPRLTWGLSEQAHFWGAFGLYSLITMVYTLAGLSGGFLTFFISMSMLLGRFVSRIIRKQWSQQSPRSLVAYVLPMTPCLLYGLYYGGFLIQFLIEKMGMMGSLPKPYGYFVPDVIVGAVVGLVVGWCFGPLSPVASRWLSKTSIIHGFLQITVVALAISSQLFPYSTGAPKRVVLQHTFVTGLLLALYPVPFLFSGSLKFQAQTEEIKKYYQHFPQLAVQEIWDNNGQRRVHLKLALGSLSEIWTSVLNITGPLSNWSFADNMLPAPQTVSGGPPSYICRLSGKSDVDWSFWLEANSSESLRVDVAVLDQYLVDSTKKLKSLFPSWADLTAFTTFFSTYHL</sequence>
<dbReference type="Pfam" id="PF22248">
    <property type="entry name" value="ERMP1_C"/>
    <property type="match status" value="1"/>
</dbReference>
<accession>A0A1D6HXE3</accession>
<proteinExistence type="inferred from homology"/>
<reference evidence="3" key="1">
    <citation type="submission" date="2015-12" db="EMBL/GenBank/DDBJ databases">
        <title>Update maize B73 reference genome by single molecule sequencing technologies.</title>
        <authorList>
            <consortium name="Maize Genome Sequencing Project"/>
            <person name="Ware D."/>
        </authorList>
    </citation>
    <scope>NUCLEOTIDE SEQUENCE [LARGE SCALE GENOMIC DNA]</scope>
    <source>
        <tissue evidence="3">Seedling</tissue>
    </source>
</reference>
<dbReference type="AlphaFoldDB" id="A0A1D6HXE3"/>
<dbReference type="InterPro" id="IPR053973">
    <property type="entry name" value="ERMP1-like_C"/>
</dbReference>
<evidence type="ECO:0000256" key="1">
    <source>
        <dbReference type="ARBA" id="ARBA00010918"/>
    </source>
</evidence>